<evidence type="ECO:0000313" key="5">
    <source>
        <dbReference type="Proteomes" id="UP000076154"/>
    </source>
</evidence>
<comment type="caution">
    <text evidence="4">The sequence shown here is derived from an EMBL/GenBank/DDBJ whole genome shotgun (WGS) entry which is preliminary data.</text>
</comment>
<keyword evidence="1" id="KW-0479">Metal-binding</keyword>
<feature type="region of interest" description="Disordered" evidence="2">
    <location>
        <begin position="43"/>
        <end position="71"/>
    </location>
</feature>
<accession>A0A369JNZ7</accession>
<dbReference type="PROSITE" id="PS50966">
    <property type="entry name" value="ZF_SWIM"/>
    <property type="match status" value="1"/>
</dbReference>
<proteinExistence type="predicted"/>
<dbReference type="InterPro" id="IPR007527">
    <property type="entry name" value="Znf_SWIM"/>
</dbReference>
<keyword evidence="1" id="KW-0863">Zinc-finger</keyword>
<dbReference type="AlphaFoldDB" id="A0A369JNZ7"/>
<keyword evidence="1" id="KW-0862">Zinc</keyword>
<protein>
    <recommendedName>
        <fullName evidence="3">SWIM-type domain-containing protein</fullName>
    </recommendedName>
</protein>
<dbReference type="Pfam" id="PF18717">
    <property type="entry name" value="CxC4"/>
    <property type="match status" value="1"/>
</dbReference>
<name>A0A369JNZ7_HYPMA</name>
<dbReference type="EMBL" id="LUEZ02000052">
    <property type="protein sequence ID" value="RDB22287.1"/>
    <property type="molecule type" value="Genomic_DNA"/>
</dbReference>
<evidence type="ECO:0000259" key="3">
    <source>
        <dbReference type="PROSITE" id="PS50966"/>
    </source>
</evidence>
<feature type="domain" description="SWIM-type" evidence="3">
    <location>
        <begin position="173"/>
        <end position="210"/>
    </location>
</feature>
<dbReference type="InParanoid" id="A0A369JNZ7"/>
<sequence>MPPRPAEHSKRLTSLVTIESTSSTCQPQRTSLRTTSLIIREHEAPPSPHRQRQHRRMQTVGSSGDTWPVHTISRSRSMPLSTVEPVPSVPVTDSSPVLQDAVAVDGLLDIALDDTAHHTVASYPQLKMCTETDEAYWYALEKLGGIFRVDSREFVLQDWDSQSESLEIGVYFHIINLPRGPSETGTACTCPPWKAHHICTHHRILHDHLVELMAYPILAPAPTPPAIFLCTTPFRNTHIFSCISSVGRYESSKRVIVSLQRDGRWHCQSCRFSESCKHKGHAVAFALQAGFVSDSSESSQGVPAMNESSADLENALLMHAGGRNDGAGKRGCISHLPILPPRWCSLPSETAYTAPRPICVATEFPLDNTARCCCGTSIDIFPDLDRFSCLLPTRQTAILFSLTYRLDVTIEVIPCPICRHWRRLIGSDLSTFGVFNWNNSQLFTHELLNAFTNTFTASETPFSAFCLTVRRSYEDHSTTMNFCSDETFVRAWFAFVQLQDLDSKMACPTCGPCPSLIVADGVSLATHTTKLTPNVRPPTWIDQNSEVIESISSYKARALPAIIQRDIRTAITKFLDATQPSSTEIPESIDMMKVSTLYASVMGLISISIDQHTPLHHRKNYRALLRQIAAPDIVLQLVPHSAINLLQIFSDTGDAPEWLQSLCPAFGIVLNGHRNDGTSIPLELMVVAGWLAGRAVDVYSRLAQHDPADPSQPLPQEIWNQTGTYYGLPAIRTRRTYRKLRYDAQPQELDAEEMGDCNKFYKTYSRNGLTGGILVLWCTHSICLGFHTIPVAEGRNDVFSAVYTRFRQAPEVIVYDFACQLAPYCLVREARYFRDTRFYIDELHAHDHTRCGQACFASNAMRFDERIRSVNTSAAECGNKGIKRIRKTVSYMIHEHAVIFTKAFLDVWNRTVIRRMLDTKV</sequence>
<dbReference type="PANTHER" id="PTHR34305">
    <property type="entry name" value="EXPRESSED PROTEIN"/>
    <property type="match status" value="1"/>
</dbReference>
<evidence type="ECO:0000256" key="2">
    <source>
        <dbReference type="SAM" id="MobiDB-lite"/>
    </source>
</evidence>
<evidence type="ECO:0000313" key="4">
    <source>
        <dbReference type="EMBL" id="RDB22287.1"/>
    </source>
</evidence>
<reference evidence="4" key="1">
    <citation type="submission" date="2018-04" db="EMBL/GenBank/DDBJ databases">
        <title>Whole genome sequencing of Hypsizygus marmoreus.</title>
        <authorList>
            <person name="Choi I.-G."/>
            <person name="Min B."/>
            <person name="Kim J.-G."/>
            <person name="Kim S."/>
            <person name="Oh Y.-L."/>
            <person name="Kong W.-S."/>
            <person name="Park H."/>
            <person name="Jeong J."/>
            <person name="Song E.-S."/>
        </authorList>
    </citation>
    <scope>NUCLEOTIDE SEQUENCE [LARGE SCALE GENOMIC DNA]</scope>
    <source>
        <strain evidence="4">51987-8</strain>
    </source>
</reference>
<dbReference type="InterPro" id="IPR040648">
    <property type="entry name" value="HMGXB3_CxC4"/>
</dbReference>
<dbReference type="PANTHER" id="PTHR34305:SF1">
    <property type="entry name" value="SWIM-TYPE DOMAIN-CONTAINING PROTEIN"/>
    <property type="match status" value="1"/>
</dbReference>
<gene>
    <name evidence="4" type="ORF">Hypma_010629</name>
</gene>
<dbReference type="OrthoDB" id="5598737at2759"/>
<keyword evidence="5" id="KW-1185">Reference proteome</keyword>
<dbReference type="GO" id="GO:0008270">
    <property type="term" value="F:zinc ion binding"/>
    <property type="evidence" value="ECO:0007669"/>
    <property type="project" value="UniProtKB-KW"/>
</dbReference>
<dbReference type="Proteomes" id="UP000076154">
    <property type="component" value="Unassembled WGS sequence"/>
</dbReference>
<evidence type="ECO:0000256" key="1">
    <source>
        <dbReference type="PROSITE-ProRule" id="PRU00325"/>
    </source>
</evidence>
<organism evidence="4 5">
    <name type="scientific">Hypsizygus marmoreus</name>
    <name type="common">White beech mushroom</name>
    <name type="synonym">Agaricus marmoreus</name>
    <dbReference type="NCBI Taxonomy" id="39966"/>
    <lineage>
        <taxon>Eukaryota</taxon>
        <taxon>Fungi</taxon>
        <taxon>Dikarya</taxon>
        <taxon>Basidiomycota</taxon>
        <taxon>Agaricomycotina</taxon>
        <taxon>Agaricomycetes</taxon>
        <taxon>Agaricomycetidae</taxon>
        <taxon>Agaricales</taxon>
        <taxon>Tricholomatineae</taxon>
        <taxon>Lyophyllaceae</taxon>
        <taxon>Hypsizygus</taxon>
    </lineage>
</organism>